<evidence type="ECO:0000256" key="1">
    <source>
        <dbReference type="SAM" id="MobiDB-lite"/>
    </source>
</evidence>
<feature type="region of interest" description="Disordered" evidence="1">
    <location>
        <begin position="118"/>
        <end position="470"/>
    </location>
</feature>
<comment type="caution">
    <text evidence="2">The sequence shown here is derived from an EMBL/GenBank/DDBJ whole genome shotgun (WGS) entry which is preliminary data.</text>
</comment>
<evidence type="ECO:0008006" key="4">
    <source>
        <dbReference type="Google" id="ProtNLM"/>
    </source>
</evidence>
<dbReference type="AlphaFoldDB" id="A0A934MP14"/>
<proteinExistence type="predicted"/>
<feature type="compositionally biased region" description="Basic and acidic residues" evidence="1">
    <location>
        <begin position="413"/>
        <end position="431"/>
    </location>
</feature>
<dbReference type="RefSeq" id="WP_198884597.1">
    <property type="nucleotide sequence ID" value="NZ_JAEKJA010000035.1"/>
</dbReference>
<reference evidence="2" key="1">
    <citation type="submission" date="2020-12" db="EMBL/GenBank/DDBJ databases">
        <title>Bacterial taxonomy.</title>
        <authorList>
            <person name="Pan X."/>
        </authorList>
    </citation>
    <scope>NUCLEOTIDE SEQUENCE</scope>
    <source>
        <strain evidence="2">B2012</strain>
    </source>
</reference>
<evidence type="ECO:0000313" key="3">
    <source>
        <dbReference type="Proteomes" id="UP000609531"/>
    </source>
</evidence>
<evidence type="ECO:0000313" key="2">
    <source>
        <dbReference type="EMBL" id="MBJ3778694.1"/>
    </source>
</evidence>
<keyword evidence="3" id="KW-1185">Reference proteome</keyword>
<feature type="compositionally biased region" description="Low complexity" evidence="1">
    <location>
        <begin position="301"/>
        <end position="310"/>
    </location>
</feature>
<feature type="compositionally biased region" description="Low complexity" evidence="1">
    <location>
        <begin position="318"/>
        <end position="331"/>
    </location>
</feature>
<protein>
    <recommendedName>
        <fullName evidence="4">Chemotaxis protein</fullName>
    </recommendedName>
</protein>
<sequence>MSADLRPPRSAPRHPVRPGTTTLSLASSLLAGTLLCLLPIPTRSDPAPVPVQRPTADPERHLALNIPARPLSPGPVIARPLRPQSHELTREDRRLLDPAIRTAYIDADELLARIGPPSRAEASFEADFSIDAPSRRSRRGPPRPDTRNEMLRLLADPPASERSTDAEITPESATAAESDRPTVVAEAETRPARRRPSVSTVPVPTPSPRRRAAPSEEAAPEEPLSRVASLAPSSLTDAVEVDVAATTTETSTSPSASETSDDTPASERGAESTAAAANGTAPPKGLPRPHPRRATEKTAKDAAPAAAPEPSETPPEPETSAPATPETTPDEASTHPTGSPGGAGTPATPATHPAEADAAALPPTDEPAAATEPTDPQDAVDPTPAVATDAPPSSPATPPAPADGHGDGSPQHGEADTHPSESHPSRAHPDEADPATEAEGHHDAAEAERDETGEPATAEAPPVVLPPGPDPAALVRMLTALQDDVARGSGAAFKAQSILARRIAERFLAAHPSEWSEPRNTRALIIYALSGGNPAVVRKVQSSAELPSPYDEMLAGALAYLEGRAKDSKRHFETLRLEDLDASIRGALLLAYAAITVGDDAAAARELLDKARIAAPGTLVEEAALRRAILIAAEKNNLADFQRMVSRYLRKYRASIYAGNFRRRLAAALTRMSFIDEPAAFVRLETMLEPMTVAGRQELYLLLARAAVENGNRLAAEIAAQRVQETAPPGELDHRRARLYEAAAQVVDPERFAGAVATLNSLDAATLPEDDRALLRAALSLSSTVTDLPIPEAIASLGPDAELAPDSATESTADPFAEIAAMEGRVAAALAAVDTLLEDTP</sequence>
<dbReference type="Proteomes" id="UP000609531">
    <property type="component" value="Unassembled WGS sequence"/>
</dbReference>
<feature type="compositionally biased region" description="Low complexity" evidence="1">
    <location>
        <begin position="236"/>
        <end position="281"/>
    </location>
</feature>
<feature type="compositionally biased region" description="Pro residues" evidence="1">
    <location>
        <begin position="392"/>
        <end position="401"/>
    </location>
</feature>
<gene>
    <name evidence="2" type="ORF">JCR33_23540</name>
</gene>
<dbReference type="EMBL" id="JAEKJA010000035">
    <property type="protein sequence ID" value="MBJ3778694.1"/>
    <property type="molecule type" value="Genomic_DNA"/>
</dbReference>
<organism evidence="2 3">
    <name type="scientific">Acuticoccus mangrovi</name>
    <dbReference type="NCBI Taxonomy" id="2796142"/>
    <lineage>
        <taxon>Bacteria</taxon>
        <taxon>Pseudomonadati</taxon>
        <taxon>Pseudomonadota</taxon>
        <taxon>Alphaproteobacteria</taxon>
        <taxon>Hyphomicrobiales</taxon>
        <taxon>Amorphaceae</taxon>
        <taxon>Acuticoccus</taxon>
    </lineage>
</organism>
<name>A0A934MP14_9HYPH</name>
<feature type="compositionally biased region" description="Low complexity" evidence="1">
    <location>
        <begin position="345"/>
        <end position="391"/>
    </location>
</feature>
<accession>A0A934MP14</accession>
<feature type="compositionally biased region" description="Basic and acidic residues" evidence="1">
    <location>
        <begin position="438"/>
        <end position="452"/>
    </location>
</feature>